<dbReference type="GO" id="GO:0098542">
    <property type="term" value="P:defense response to other organism"/>
    <property type="evidence" value="ECO:0007669"/>
    <property type="project" value="TreeGrafter"/>
</dbReference>
<accession>A0A5J9W4P9</accession>
<organism evidence="5 6">
    <name type="scientific">Eragrostis curvula</name>
    <name type="common">weeping love grass</name>
    <dbReference type="NCBI Taxonomy" id="38414"/>
    <lineage>
        <taxon>Eukaryota</taxon>
        <taxon>Viridiplantae</taxon>
        <taxon>Streptophyta</taxon>
        <taxon>Embryophyta</taxon>
        <taxon>Tracheophyta</taxon>
        <taxon>Spermatophyta</taxon>
        <taxon>Magnoliopsida</taxon>
        <taxon>Liliopsida</taxon>
        <taxon>Poales</taxon>
        <taxon>Poaceae</taxon>
        <taxon>PACMAD clade</taxon>
        <taxon>Chloridoideae</taxon>
        <taxon>Eragrostideae</taxon>
        <taxon>Eragrostidinae</taxon>
        <taxon>Eragrostis</taxon>
    </lineage>
</organism>
<protein>
    <recommendedName>
        <fullName evidence="7">NB-ARC domain-containing protein</fullName>
    </recommendedName>
</protein>
<name>A0A5J9W4P9_9POAL</name>
<feature type="domain" description="Disease resistance R13L4/SHOC-2-like LRR" evidence="4">
    <location>
        <begin position="597"/>
        <end position="858"/>
    </location>
</feature>
<dbReference type="GO" id="GO:0043531">
    <property type="term" value="F:ADP binding"/>
    <property type="evidence" value="ECO:0007669"/>
    <property type="project" value="InterPro"/>
</dbReference>
<comment type="caution">
    <text evidence="5">The sequence shown here is derived from an EMBL/GenBank/DDBJ whole genome shotgun (WGS) entry which is preliminary data.</text>
</comment>
<dbReference type="PRINTS" id="PR00364">
    <property type="entry name" value="DISEASERSIST"/>
</dbReference>
<feature type="compositionally biased region" description="Polar residues" evidence="2">
    <location>
        <begin position="189"/>
        <end position="210"/>
    </location>
</feature>
<keyword evidence="6" id="KW-1185">Reference proteome</keyword>
<feature type="non-terminal residue" evidence="5">
    <location>
        <position position="1"/>
    </location>
</feature>
<evidence type="ECO:0000313" key="6">
    <source>
        <dbReference type="Proteomes" id="UP000324897"/>
    </source>
</evidence>
<feature type="domain" description="Disease resistance R13L4/SHOC-2-like LRR" evidence="4">
    <location>
        <begin position="432"/>
        <end position="515"/>
    </location>
</feature>
<sequence>QVDLLPLIPEKDQELRVIAVWGASGDPRKMSIVRRAYDDLKRNNNFGCYAWIRVTHPISPSEFLHRIMFQFYMNSHEEAGNRGEATTVGAQVLNMMGMMEEDDLVDQFNQHVSQNSYLIVLNDLSTIEDWDWIKTYFPNNKKRSRIIVSTEQTEVASLCAGPHKMVVELKQSSANQTIYAFCEKDTTKPGDSSKTVATNSSTPPEGNGLNLTETTMDVDSLKESHLIGRQGQVSDIIKLICHEQSKDQPEVNSENRESQDQLEVISLCGKSGLGKTTLVKYIYQHQELDGMFEKRACVTIKHPFNYRELIRSLATQLFDDNKEDLVKDETTKREDPQWWVSQLENKKYLIVLDDLSSTREWDDIKKYFPETKKASRIIVTTGGEEIAKHCSKDKNIFRLRSLENGDVHNLFVKKEKDVKLGSWGRPFFISKKMRMLRVLDLEGTSGLNDHDLEHIGKLLQLKYLSLRGCLDICHLPHSLGNLRQLETLDIKHTAVIRLPKAIIHLSKLQYLRVGGHGAFGGTPYEEFVEGLPRLLGSKLCLLPLCSVACCCVACCKPQAARSGLWETGGDPNMRDVCTAWCCTVFPFVARRLDPRGVLVPGGVNMLTVLHTLGTVNISRRHRGKAVLRDIAQLTRLRKLGVAGVSAEGNSKELCWALAALGSLESLSVLSAGEKGLEGCLESEALVCSPPMNLKSLKLDGNLVRLPGWISELRNLVKLSLRRSRLLLVDNEREEKTTAMGILARLPNLTILRLQQESFQGEDLSFTFRNREEFPNLKVLQLILVSGLKSVKFEEGAMPKLELLQFCSWPSRTGANFFSGLDSLPGLKRFLLDDDTTYSKEFIEGLRKQLSDNPKKPTLKRYVQLSR</sequence>
<evidence type="ECO:0000313" key="5">
    <source>
        <dbReference type="EMBL" id="TVU42903.1"/>
    </source>
</evidence>
<dbReference type="AlphaFoldDB" id="A0A5J9W4P9"/>
<dbReference type="OrthoDB" id="6161812at2759"/>
<reference evidence="5 6" key="1">
    <citation type="journal article" date="2019" name="Sci. Rep.">
        <title>A high-quality genome of Eragrostis curvula grass provides insights into Poaceae evolution and supports new strategies to enhance forage quality.</title>
        <authorList>
            <person name="Carballo J."/>
            <person name="Santos B.A.C.M."/>
            <person name="Zappacosta D."/>
            <person name="Garbus I."/>
            <person name="Selva J.P."/>
            <person name="Gallo C.A."/>
            <person name="Diaz A."/>
            <person name="Albertini E."/>
            <person name="Caccamo M."/>
            <person name="Echenique V."/>
        </authorList>
    </citation>
    <scope>NUCLEOTIDE SEQUENCE [LARGE SCALE GENOMIC DNA]</scope>
    <source>
        <strain evidence="6">cv. Victoria</strain>
        <tissue evidence="5">Leaf</tissue>
    </source>
</reference>
<feature type="domain" description="NB-ARC" evidence="3">
    <location>
        <begin position="259"/>
        <end position="414"/>
    </location>
</feature>
<dbReference type="InterPro" id="IPR027417">
    <property type="entry name" value="P-loop_NTPase"/>
</dbReference>
<dbReference type="InterPro" id="IPR055414">
    <property type="entry name" value="LRR_R13L4/SHOC2-like"/>
</dbReference>
<proteinExistence type="predicted"/>
<evidence type="ECO:0000259" key="4">
    <source>
        <dbReference type="Pfam" id="PF23598"/>
    </source>
</evidence>
<dbReference type="PANTHER" id="PTHR23155">
    <property type="entry name" value="DISEASE RESISTANCE PROTEIN RP"/>
    <property type="match status" value="1"/>
</dbReference>
<evidence type="ECO:0000256" key="1">
    <source>
        <dbReference type="ARBA" id="ARBA00022737"/>
    </source>
</evidence>
<dbReference type="InterPro" id="IPR032675">
    <property type="entry name" value="LRR_dom_sf"/>
</dbReference>
<dbReference type="InterPro" id="IPR044974">
    <property type="entry name" value="Disease_R_plants"/>
</dbReference>
<dbReference type="Gene3D" id="3.80.10.10">
    <property type="entry name" value="Ribonuclease Inhibitor"/>
    <property type="match status" value="2"/>
</dbReference>
<dbReference type="SUPFAM" id="SSF52058">
    <property type="entry name" value="L domain-like"/>
    <property type="match status" value="1"/>
</dbReference>
<dbReference type="SUPFAM" id="SSF52540">
    <property type="entry name" value="P-loop containing nucleoside triphosphate hydrolases"/>
    <property type="match status" value="2"/>
</dbReference>
<dbReference type="InterPro" id="IPR002182">
    <property type="entry name" value="NB-ARC"/>
</dbReference>
<dbReference type="Gramene" id="TVU42903">
    <property type="protein sequence ID" value="TVU42903"/>
    <property type="gene ID" value="EJB05_09327"/>
</dbReference>
<dbReference type="Pfam" id="PF00931">
    <property type="entry name" value="NB-ARC"/>
    <property type="match status" value="2"/>
</dbReference>
<keyword evidence="1" id="KW-0677">Repeat</keyword>
<gene>
    <name evidence="5" type="ORF">EJB05_09327</name>
</gene>
<dbReference type="PANTHER" id="PTHR23155:SF1114">
    <property type="entry name" value="OS02G0475500 PROTEIN"/>
    <property type="match status" value="1"/>
</dbReference>
<feature type="region of interest" description="Disordered" evidence="2">
    <location>
        <begin position="186"/>
        <end position="210"/>
    </location>
</feature>
<dbReference type="Gene3D" id="3.40.50.300">
    <property type="entry name" value="P-loop containing nucleotide triphosphate hydrolases"/>
    <property type="match status" value="2"/>
</dbReference>
<feature type="domain" description="NB-ARC" evidence="3">
    <location>
        <begin position="12"/>
        <end position="166"/>
    </location>
</feature>
<evidence type="ECO:0000256" key="2">
    <source>
        <dbReference type="SAM" id="MobiDB-lite"/>
    </source>
</evidence>
<evidence type="ECO:0008006" key="7">
    <source>
        <dbReference type="Google" id="ProtNLM"/>
    </source>
</evidence>
<dbReference type="Proteomes" id="UP000324897">
    <property type="component" value="Unassembled WGS sequence"/>
</dbReference>
<evidence type="ECO:0000259" key="3">
    <source>
        <dbReference type="Pfam" id="PF00931"/>
    </source>
</evidence>
<dbReference type="EMBL" id="RWGY01000005">
    <property type="protein sequence ID" value="TVU42903.1"/>
    <property type="molecule type" value="Genomic_DNA"/>
</dbReference>
<dbReference type="Pfam" id="PF23598">
    <property type="entry name" value="LRR_14"/>
    <property type="match status" value="2"/>
</dbReference>